<evidence type="ECO:0000313" key="3">
    <source>
        <dbReference type="Proteomes" id="UP000663828"/>
    </source>
</evidence>
<sequence>MSPRTTHVANACDCPIWVTCIPNQQTSVSFVAQQTENLRAEVNQGAGNAAMLSGLTKINPGNKLAWEKNGQYKPVCLGFVVEANRSVIVDAEYCVKRTKMGEIWIDTDGNDHS</sequence>
<keyword evidence="3" id="KW-1185">Reference proteome</keyword>
<reference evidence="1" key="1">
    <citation type="submission" date="2021-02" db="EMBL/GenBank/DDBJ databases">
        <authorList>
            <person name="Nowell W R."/>
        </authorList>
    </citation>
    <scope>NUCLEOTIDE SEQUENCE</scope>
</reference>
<name>A0A815H1N6_ADIRI</name>
<evidence type="ECO:0000313" key="1">
    <source>
        <dbReference type="EMBL" id="CAF1348138.1"/>
    </source>
</evidence>
<evidence type="ECO:0000313" key="2">
    <source>
        <dbReference type="EMBL" id="CAF1565599.1"/>
    </source>
</evidence>
<organism evidence="1 4">
    <name type="scientific">Adineta ricciae</name>
    <name type="common">Rotifer</name>
    <dbReference type="NCBI Taxonomy" id="249248"/>
    <lineage>
        <taxon>Eukaryota</taxon>
        <taxon>Metazoa</taxon>
        <taxon>Spiralia</taxon>
        <taxon>Gnathifera</taxon>
        <taxon>Rotifera</taxon>
        <taxon>Eurotatoria</taxon>
        <taxon>Bdelloidea</taxon>
        <taxon>Adinetida</taxon>
        <taxon>Adinetidae</taxon>
        <taxon>Adineta</taxon>
    </lineage>
</organism>
<dbReference type="AlphaFoldDB" id="A0A815H1N6"/>
<accession>A0A815H1N6</accession>
<gene>
    <name evidence="1" type="ORF">EDS130_LOCUS33119</name>
    <name evidence="2" type="ORF">XAT740_LOCUS44008</name>
</gene>
<dbReference type="EMBL" id="CAJNOR010005515">
    <property type="protein sequence ID" value="CAF1565599.1"/>
    <property type="molecule type" value="Genomic_DNA"/>
</dbReference>
<dbReference type="Proteomes" id="UP000663852">
    <property type="component" value="Unassembled WGS sequence"/>
</dbReference>
<proteinExistence type="predicted"/>
<evidence type="ECO:0000313" key="4">
    <source>
        <dbReference type="Proteomes" id="UP000663852"/>
    </source>
</evidence>
<dbReference type="Proteomes" id="UP000663828">
    <property type="component" value="Unassembled WGS sequence"/>
</dbReference>
<dbReference type="OrthoDB" id="5773685at2759"/>
<comment type="caution">
    <text evidence="1">The sequence shown here is derived from an EMBL/GenBank/DDBJ whole genome shotgun (WGS) entry which is preliminary data.</text>
</comment>
<dbReference type="EMBL" id="CAJNOJ010000261">
    <property type="protein sequence ID" value="CAF1348138.1"/>
    <property type="molecule type" value="Genomic_DNA"/>
</dbReference>
<protein>
    <submittedName>
        <fullName evidence="1">Uncharacterized protein</fullName>
    </submittedName>
</protein>